<proteinExistence type="predicted"/>
<evidence type="ECO:0000313" key="2">
    <source>
        <dbReference type="Proteomes" id="UP000176944"/>
    </source>
</evidence>
<dbReference type="AlphaFoldDB" id="A0A1D9G057"/>
<sequence>MKLRYRGVSYDAEPSLLEVREGEIGGTYRAQNWRVHYPRHMPEPPPVNHLKWRGVSYCTGNPTVTNCEPVTNSQPVAKSIYTVAAKTSIARHRLQKVLNESRKAHLATMRQTLEHRLEVAKAKGDQNLVRLLEEESKQMQPI</sequence>
<protein>
    <submittedName>
        <fullName evidence="1">DUF4278 domain-containing protein</fullName>
    </submittedName>
</protein>
<dbReference type="EMBL" id="CP017708">
    <property type="protein sequence ID" value="AOY81009.1"/>
    <property type="molecule type" value="Genomic_DNA"/>
</dbReference>
<dbReference type="Proteomes" id="UP000176944">
    <property type="component" value="Chromosome"/>
</dbReference>
<evidence type="ECO:0000313" key="1">
    <source>
        <dbReference type="EMBL" id="AOY81009.1"/>
    </source>
</evidence>
<name>A0A1D9G057_MOOP1</name>
<accession>A0A1D9G057</accession>
<gene>
    <name evidence="1" type="ORF">BJP36_14980</name>
</gene>
<reference evidence="2" key="1">
    <citation type="submission" date="2016-10" db="EMBL/GenBank/DDBJ databases">
        <title>Comparative genomics uncovers the prolific and rare metabolic potential of the cyanobacterial genus Moorea.</title>
        <authorList>
            <person name="Leao T."/>
            <person name="Castelao G."/>
            <person name="Korobeynikov A."/>
            <person name="Monroe E.A."/>
            <person name="Podell S."/>
            <person name="Glukhov E."/>
            <person name="Allen E."/>
            <person name="Gerwick W.H."/>
            <person name="Gerwick L."/>
        </authorList>
    </citation>
    <scope>NUCLEOTIDE SEQUENCE [LARGE SCALE GENOMIC DNA]</scope>
    <source>
        <strain evidence="2">JHB</strain>
    </source>
</reference>
<dbReference type="Pfam" id="PF14105">
    <property type="entry name" value="DUF4278"/>
    <property type="match status" value="1"/>
</dbReference>
<dbReference type="InterPro" id="IPR025458">
    <property type="entry name" value="DUF4278"/>
</dbReference>
<organism evidence="1 2">
    <name type="scientific">Moorena producens (strain JHB)</name>
    <dbReference type="NCBI Taxonomy" id="1454205"/>
    <lineage>
        <taxon>Bacteria</taxon>
        <taxon>Bacillati</taxon>
        <taxon>Cyanobacteriota</taxon>
        <taxon>Cyanophyceae</taxon>
        <taxon>Coleofasciculales</taxon>
        <taxon>Coleofasciculaceae</taxon>
        <taxon>Moorena</taxon>
    </lineage>
</organism>